<dbReference type="AlphaFoldDB" id="M2PP67"/>
<keyword evidence="3" id="KW-1185">Reference proteome</keyword>
<name>M2PP67_CERS8</name>
<dbReference type="Proteomes" id="UP000016930">
    <property type="component" value="Unassembled WGS sequence"/>
</dbReference>
<dbReference type="OrthoDB" id="2317741at2759"/>
<organism evidence="2 3">
    <name type="scientific">Ceriporiopsis subvermispora (strain B)</name>
    <name type="common">White-rot fungus</name>
    <name type="synonym">Gelatoporia subvermispora</name>
    <dbReference type="NCBI Taxonomy" id="914234"/>
    <lineage>
        <taxon>Eukaryota</taxon>
        <taxon>Fungi</taxon>
        <taxon>Dikarya</taxon>
        <taxon>Basidiomycota</taxon>
        <taxon>Agaricomycotina</taxon>
        <taxon>Agaricomycetes</taxon>
        <taxon>Polyporales</taxon>
        <taxon>Gelatoporiaceae</taxon>
        <taxon>Gelatoporia</taxon>
    </lineage>
</organism>
<keyword evidence="1" id="KW-0732">Signal</keyword>
<proteinExistence type="predicted"/>
<feature type="signal peptide" evidence="1">
    <location>
        <begin position="1"/>
        <end position="26"/>
    </location>
</feature>
<protein>
    <submittedName>
        <fullName evidence="2">CsMn38</fullName>
    </submittedName>
</protein>
<dbReference type="EMBL" id="KB445795">
    <property type="protein sequence ID" value="EMD38264.1"/>
    <property type="molecule type" value="Genomic_DNA"/>
</dbReference>
<sequence>MMFTTAYTTFFCFVALLCAFAQLASAVPVQGKRDVFDPPILYPHAGTVWKKGQRHNVTWDISQAPKQITNRIGEIRLSQVNQSIFPVILATGFDILDSRIEVEVPWVQTGHEYTLVLFGDSGNSGPAFTIEGPSIFDDDV</sequence>
<evidence type="ECO:0000313" key="2">
    <source>
        <dbReference type="EMBL" id="EMD38264.1"/>
    </source>
</evidence>
<dbReference type="HOGENOM" id="CLU_083660_2_1_1"/>
<reference evidence="2 3" key="1">
    <citation type="journal article" date="2012" name="Proc. Natl. Acad. Sci. U.S.A.">
        <title>Comparative genomics of Ceriporiopsis subvermispora and Phanerochaete chrysosporium provide insight into selective ligninolysis.</title>
        <authorList>
            <person name="Fernandez-Fueyo E."/>
            <person name="Ruiz-Duenas F.J."/>
            <person name="Ferreira P."/>
            <person name="Floudas D."/>
            <person name="Hibbett D.S."/>
            <person name="Canessa P."/>
            <person name="Larrondo L.F."/>
            <person name="James T.Y."/>
            <person name="Seelenfreund D."/>
            <person name="Lobos S."/>
            <person name="Polanco R."/>
            <person name="Tello M."/>
            <person name="Honda Y."/>
            <person name="Watanabe T."/>
            <person name="Watanabe T."/>
            <person name="Ryu J.S."/>
            <person name="Kubicek C.P."/>
            <person name="Schmoll M."/>
            <person name="Gaskell J."/>
            <person name="Hammel K.E."/>
            <person name="St John F.J."/>
            <person name="Vanden Wymelenberg A."/>
            <person name="Sabat G."/>
            <person name="Splinter BonDurant S."/>
            <person name="Syed K."/>
            <person name="Yadav J.S."/>
            <person name="Doddapaneni H."/>
            <person name="Subramanian V."/>
            <person name="Lavin J.L."/>
            <person name="Oguiza J.A."/>
            <person name="Perez G."/>
            <person name="Pisabarro A.G."/>
            <person name="Ramirez L."/>
            <person name="Santoyo F."/>
            <person name="Master E."/>
            <person name="Coutinho P.M."/>
            <person name="Henrissat B."/>
            <person name="Lombard V."/>
            <person name="Magnuson J.K."/>
            <person name="Kuees U."/>
            <person name="Hori C."/>
            <person name="Igarashi K."/>
            <person name="Samejima M."/>
            <person name="Held B.W."/>
            <person name="Barry K.W."/>
            <person name="LaButti K.M."/>
            <person name="Lapidus A."/>
            <person name="Lindquist E.A."/>
            <person name="Lucas S.M."/>
            <person name="Riley R."/>
            <person name="Salamov A.A."/>
            <person name="Hoffmeister D."/>
            <person name="Schwenk D."/>
            <person name="Hadar Y."/>
            <person name="Yarden O."/>
            <person name="de Vries R.P."/>
            <person name="Wiebenga A."/>
            <person name="Stenlid J."/>
            <person name="Eastwood D."/>
            <person name="Grigoriev I.V."/>
            <person name="Berka R.M."/>
            <person name="Blanchette R.A."/>
            <person name="Kersten P."/>
            <person name="Martinez A.T."/>
            <person name="Vicuna R."/>
            <person name="Cullen D."/>
        </authorList>
    </citation>
    <scope>NUCLEOTIDE SEQUENCE [LARGE SCALE GENOMIC DNA]</scope>
    <source>
        <strain evidence="2 3">B</strain>
    </source>
</reference>
<gene>
    <name evidence="2" type="primary">CsMn38</name>
    <name evidence="2" type="ORF">CERSUDRAFT_82520</name>
</gene>
<dbReference type="STRING" id="914234.M2PP67"/>
<evidence type="ECO:0000256" key="1">
    <source>
        <dbReference type="SAM" id="SignalP"/>
    </source>
</evidence>
<accession>M2PP67</accession>
<feature type="chain" id="PRO_5004022339" evidence="1">
    <location>
        <begin position="27"/>
        <end position="140"/>
    </location>
</feature>
<evidence type="ECO:0000313" key="3">
    <source>
        <dbReference type="Proteomes" id="UP000016930"/>
    </source>
</evidence>